<evidence type="ECO:0000313" key="2">
    <source>
        <dbReference type="EMBL" id="KAF2102738.1"/>
    </source>
</evidence>
<evidence type="ECO:0000313" key="3">
    <source>
        <dbReference type="Proteomes" id="UP000799772"/>
    </source>
</evidence>
<dbReference type="EMBL" id="ML978122">
    <property type="protein sequence ID" value="KAF2102738.1"/>
    <property type="molecule type" value="Genomic_DNA"/>
</dbReference>
<evidence type="ECO:0000256" key="1">
    <source>
        <dbReference type="SAM" id="SignalP"/>
    </source>
</evidence>
<evidence type="ECO:0008006" key="4">
    <source>
        <dbReference type="Google" id="ProtNLM"/>
    </source>
</evidence>
<organism evidence="2 3">
    <name type="scientific">Rhizodiscina lignyota</name>
    <dbReference type="NCBI Taxonomy" id="1504668"/>
    <lineage>
        <taxon>Eukaryota</taxon>
        <taxon>Fungi</taxon>
        <taxon>Dikarya</taxon>
        <taxon>Ascomycota</taxon>
        <taxon>Pezizomycotina</taxon>
        <taxon>Dothideomycetes</taxon>
        <taxon>Pleosporomycetidae</taxon>
        <taxon>Aulographales</taxon>
        <taxon>Rhizodiscinaceae</taxon>
        <taxon>Rhizodiscina</taxon>
    </lineage>
</organism>
<gene>
    <name evidence="2" type="ORF">NA57DRAFT_52292</name>
</gene>
<dbReference type="AlphaFoldDB" id="A0A9P4IMM5"/>
<reference evidence="2" key="1">
    <citation type="journal article" date="2020" name="Stud. Mycol.">
        <title>101 Dothideomycetes genomes: a test case for predicting lifestyles and emergence of pathogens.</title>
        <authorList>
            <person name="Haridas S."/>
            <person name="Albert R."/>
            <person name="Binder M."/>
            <person name="Bloem J."/>
            <person name="Labutti K."/>
            <person name="Salamov A."/>
            <person name="Andreopoulos B."/>
            <person name="Baker S."/>
            <person name="Barry K."/>
            <person name="Bills G."/>
            <person name="Bluhm B."/>
            <person name="Cannon C."/>
            <person name="Castanera R."/>
            <person name="Culley D."/>
            <person name="Daum C."/>
            <person name="Ezra D."/>
            <person name="Gonzalez J."/>
            <person name="Henrissat B."/>
            <person name="Kuo A."/>
            <person name="Liang C."/>
            <person name="Lipzen A."/>
            <person name="Lutzoni F."/>
            <person name="Magnuson J."/>
            <person name="Mondo S."/>
            <person name="Nolan M."/>
            <person name="Ohm R."/>
            <person name="Pangilinan J."/>
            <person name="Park H.-J."/>
            <person name="Ramirez L."/>
            <person name="Alfaro M."/>
            <person name="Sun H."/>
            <person name="Tritt A."/>
            <person name="Yoshinaga Y."/>
            <person name="Zwiers L.-H."/>
            <person name="Turgeon B."/>
            <person name="Goodwin S."/>
            <person name="Spatafora J."/>
            <person name="Crous P."/>
            <person name="Grigoriev I."/>
        </authorList>
    </citation>
    <scope>NUCLEOTIDE SEQUENCE</scope>
    <source>
        <strain evidence="2">CBS 133067</strain>
    </source>
</reference>
<proteinExistence type="predicted"/>
<accession>A0A9P4IMM5</accession>
<name>A0A9P4IMM5_9PEZI</name>
<dbReference type="Proteomes" id="UP000799772">
    <property type="component" value="Unassembled WGS sequence"/>
</dbReference>
<sequence>MSCGASVAFSCWNLVAGVLVAEGCSVVHEAQPRIPGHSRERQLWSHDQTTAFHARGRVSIVLRWQAGDGHPERQAQVQGVGGMCSARNGVSLVESRYDDTVEGQLNQFAAATCCEPASAAQQVLRAESCSERRPLLAVEIAAEMCWRVQ</sequence>
<keyword evidence="3" id="KW-1185">Reference proteome</keyword>
<feature type="signal peptide" evidence="1">
    <location>
        <begin position="1"/>
        <end position="17"/>
    </location>
</feature>
<protein>
    <recommendedName>
        <fullName evidence="4">Secreted protein</fullName>
    </recommendedName>
</protein>
<comment type="caution">
    <text evidence="2">The sequence shown here is derived from an EMBL/GenBank/DDBJ whole genome shotgun (WGS) entry which is preliminary data.</text>
</comment>
<feature type="chain" id="PRO_5040369779" description="Secreted protein" evidence="1">
    <location>
        <begin position="18"/>
        <end position="149"/>
    </location>
</feature>
<keyword evidence="1" id="KW-0732">Signal</keyword>